<dbReference type="PROSITE" id="PS00018">
    <property type="entry name" value="EF_HAND_1"/>
    <property type="match status" value="1"/>
</dbReference>
<reference evidence="2" key="1">
    <citation type="journal article" date="2021" name="Front. Microbiol.">
        <title>Comprehensive Comparative Genomics and Phenotyping of Methylobacterium Species.</title>
        <authorList>
            <person name="Alessa O."/>
            <person name="Ogura Y."/>
            <person name="Fujitani Y."/>
            <person name="Takami H."/>
            <person name="Hayashi T."/>
            <person name="Sahin N."/>
            <person name="Tani A."/>
        </authorList>
    </citation>
    <scope>NUCLEOTIDE SEQUENCE</scope>
    <source>
        <strain evidence="2">DSM 17168</strain>
    </source>
</reference>
<reference evidence="2" key="2">
    <citation type="submission" date="2021-08" db="EMBL/GenBank/DDBJ databases">
        <authorList>
            <person name="Tani A."/>
            <person name="Ola A."/>
            <person name="Ogura Y."/>
            <person name="Katsura K."/>
            <person name="Hayashi T."/>
        </authorList>
    </citation>
    <scope>NUCLEOTIDE SEQUENCE</scope>
    <source>
        <strain evidence="2">DSM 17168</strain>
    </source>
</reference>
<evidence type="ECO:0000259" key="1">
    <source>
        <dbReference type="Pfam" id="PF00656"/>
    </source>
</evidence>
<dbReference type="EMBL" id="BPQQ01000090">
    <property type="protein sequence ID" value="GJE03781.1"/>
    <property type="molecule type" value="Genomic_DNA"/>
</dbReference>
<keyword evidence="3" id="KW-1185">Reference proteome</keyword>
<evidence type="ECO:0000313" key="3">
    <source>
        <dbReference type="Proteomes" id="UP001055153"/>
    </source>
</evidence>
<dbReference type="InterPro" id="IPR011600">
    <property type="entry name" value="Pept_C14_caspase"/>
</dbReference>
<dbReference type="InterPro" id="IPR011044">
    <property type="entry name" value="Quino_amine_DH_bsu"/>
</dbReference>
<proteinExistence type="predicted"/>
<comment type="caution">
    <text evidence="2">The sequence shown here is derived from an EMBL/GenBank/DDBJ whole genome shotgun (WGS) entry which is preliminary data.</text>
</comment>
<dbReference type="InterPro" id="IPR018247">
    <property type="entry name" value="EF_Hand_1_Ca_BS"/>
</dbReference>
<dbReference type="Pfam" id="PF00656">
    <property type="entry name" value="Peptidase_C14"/>
    <property type="match status" value="1"/>
</dbReference>
<protein>
    <recommendedName>
        <fullName evidence="1">Peptidase C14 caspase domain-containing protein</fullName>
    </recommendedName>
</protein>
<dbReference type="SUPFAM" id="SSF50969">
    <property type="entry name" value="YVTN repeat-like/Quinoprotein amine dehydrogenase"/>
    <property type="match status" value="1"/>
</dbReference>
<sequence>MLGGQVLGGQARAAECEPTRAAIAELRQGARVGVETAATHVGAPVTVRWSRSGPAPRAAVFLVVATDRPVRFSGQGLYGLTPGAEAAFRFQRFSGMTRAVIPLFGESAARQGAFDVTILAPGAAMLHWDVVGHDGCRESAGPGAARTVAIQARPGGRPALVIGDPVDRGTPSDRFVSADGARLLEVHDGRYRLVDAVNGAEIAERAGTAPRFSPTGRFVAAEEQNGIAVLDAVDGTRVFTLGGTDAVAWDNADSFIAGAGSQWGTLSVVNALNPGGPGYGGTHLGPRSGGGVDDGAYRIDLENNLAAFAGPLGVIIDSLTGANLYSGTLLDLDKVPAAREQAARIARAASGFRPFALPKVWETRGPLVFTHLGLPAPEERSPAQKALARFLAAPRKAPPIRILAETEAATATGMNRAAWRGLPAQAETGRTAVDRFARRLAEFGFAFLPVAAPERTVGRFESGYQKELPKPQALRVAASIAAEVPAARGTFEYLDGLSCEPEQPGRFNSNLNVARRWTIGGRIVWLAWRGCTEGNAAFNRPNLYVFDSTRKRVAEFTDRNARRLLRNDTEVGAPSCAYTVDSCLDNAELHGERYLVLTSRQGQAFAVYDLQTEAVVAKRFDLSRGPQLRRILLTASRDHAVQINQDGTFFVYRLAGGAQVLAGRIVDDEVVAAAPDGRFDATAEGAEMVRLRFPGQRGEHALAQFAAQLRVPGLVASVLSGRPPPPAGSLAVPPSLAATIARAGDEVRLTARAEGSAPVRTIQVYEDGLLTRQEPYPASGGTIEATFAPLPGTRWVSLLAVDETGLASAPVGRDVGPGGRRRARVLAAGVDRYDDQRVPPLTMAARDAEAFAAALDSPAAGLALAARPVLLRDHEASPEALRQALAAAIDAAAADETVILFFAGHGVRDEAGRLFLATSGLRTDAIAATALPWDDLVPILSRAKGRVAIFLDTCHSGAAGTGFLATNDASASAILAGMPSRIMIFSASKGREEARELASGGVFTRAIIDVITTERDRHDLNRNGVIELSELHRGVKARVWSATQGQQTPWFARSQMVGDVALF</sequence>
<organism evidence="2 3">
    <name type="scientific">Methylobacterium isbiliense</name>
    <dbReference type="NCBI Taxonomy" id="315478"/>
    <lineage>
        <taxon>Bacteria</taxon>
        <taxon>Pseudomonadati</taxon>
        <taxon>Pseudomonadota</taxon>
        <taxon>Alphaproteobacteria</taxon>
        <taxon>Hyphomicrobiales</taxon>
        <taxon>Methylobacteriaceae</taxon>
        <taxon>Methylobacterium</taxon>
    </lineage>
</organism>
<accession>A0ABQ4SNA4</accession>
<evidence type="ECO:0000313" key="2">
    <source>
        <dbReference type="EMBL" id="GJE03781.1"/>
    </source>
</evidence>
<dbReference type="InterPro" id="IPR029030">
    <property type="entry name" value="Caspase-like_dom_sf"/>
</dbReference>
<dbReference type="SUPFAM" id="SSF52129">
    <property type="entry name" value="Caspase-like"/>
    <property type="match status" value="1"/>
</dbReference>
<dbReference type="Proteomes" id="UP001055153">
    <property type="component" value="Unassembled WGS sequence"/>
</dbReference>
<dbReference type="RefSeq" id="WP_238241160.1">
    <property type="nucleotide sequence ID" value="NZ_BPQQ01000090.1"/>
</dbReference>
<gene>
    <name evidence="2" type="ORF">GMJLKIPL_5738</name>
</gene>
<feature type="domain" description="Peptidase C14 caspase" evidence="1">
    <location>
        <begin position="826"/>
        <end position="1056"/>
    </location>
</feature>
<dbReference type="Gene3D" id="3.40.50.1460">
    <property type="match status" value="1"/>
</dbReference>
<name>A0ABQ4SNA4_9HYPH</name>